<dbReference type="RefSeq" id="WP_023511329.1">
    <property type="nucleotide sequence ID" value="NZ_AWTC01000018.1"/>
</dbReference>
<dbReference type="InterPro" id="IPR027259">
    <property type="entry name" value="MTase_demethylubiq_bac"/>
</dbReference>
<name>V6IUI3_9BACL</name>
<dbReference type="InterPro" id="IPR029068">
    <property type="entry name" value="Glyas_Bleomycin-R_OHBP_Dase"/>
</dbReference>
<accession>V6IUI3</accession>
<dbReference type="PANTHER" id="PTHR33990">
    <property type="entry name" value="PROTEIN YJDN-RELATED"/>
    <property type="match status" value="1"/>
</dbReference>
<dbReference type="eggNOG" id="COG3865">
    <property type="taxonomic scope" value="Bacteria"/>
</dbReference>
<evidence type="ECO:0000313" key="2">
    <source>
        <dbReference type="EMBL" id="EST10758.1"/>
    </source>
</evidence>
<dbReference type="EMBL" id="AWTC01000018">
    <property type="protein sequence ID" value="EST10758.1"/>
    <property type="molecule type" value="Genomic_DNA"/>
</dbReference>
<comment type="caution">
    <text evidence="2">The sequence shown here is derived from an EMBL/GenBank/DDBJ whole genome shotgun (WGS) entry which is preliminary data.</text>
</comment>
<feature type="domain" description="PhnB-like" evidence="1">
    <location>
        <begin position="134"/>
        <end position="254"/>
    </location>
</feature>
<dbReference type="OrthoDB" id="9806473at2"/>
<keyword evidence="2" id="KW-0489">Methyltransferase</keyword>
<sequence>MQKIVPFLWFDHQAEEAANFYTSIFKWSKLLNISHYGEAAAAPSEKGKVMTVTFQLEGQTFMALNGGPHFNFTPAISFFVNGDSPEKVDAYWSKLSDGGTVLMELGTYPFSEKFGWVQDRFGMSWQVNLGHHEQKITPSLMFVGAQHGKTEQAMNDYISLFEQSAVERIDRYGAEDGEMAGTVKHALFTLAGQEFKAMDSGLNHSFNFTEAISLFVNCNTQEEVDALWDKLSEGSVIQQCGWLKDKYGVSWQIIPTILGELLQDPDQGKAQRVMQAMLQMKKIEIATLKQAYER</sequence>
<dbReference type="Pfam" id="PF06983">
    <property type="entry name" value="3-dmu-9_3-mt"/>
    <property type="match status" value="2"/>
</dbReference>
<keyword evidence="2" id="KW-0808">Transferase</keyword>
<feature type="domain" description="PhnB-like" evidence="1">
    <location>
        <begin position="2"/>
        <end position="127"/>
    </location>
</feature>
<dbReference type="Gene3D" id="3.30.720.100">
    <property type="match status" value="1"/>
</dbReference>
<dbReference type="GO" id="GO:0008168">
    <property type="term" value="F:methyltransferase activity"/>
    <property type="evidence" value="ECO:0007669"/>
    <property type="project" value="UniProtKB-KW"/>
</dbReference>
<evidence type="ECO:0000259" key="1">
    <source>
        <dbReference type="Pfam" id="PF06983"/>
    </source>
</evidence>
<reference evidence="2 3" key="1">
    <citation type="journal article" date="2013" name="Genome Announc.">
        <title>Genome Sequence of Sporolactobacillus laevolacticus DSM442, an Efficient Polymer-Grade D-Lactate Producer from Agricultural Waste Cottonseed as a Nitrogen Source.</title>
        <authorList>
            <person name="Wang H."/>
            <person name="Wang L."/>
            <person name="Ju J."/>
            <person name="Yu B."/>
            <person name="Ma Y."/>
        </authorList>
    </citation>
    <scope>NUCLEOTIDE SEQUENCE [LARGE SCALE GENOMIC DNA]</scope>
    <source>
        <strain evidence="2 3">DSM 442</strain>
    </source>
</reference>
<dbReference type="AlphaFoldDB" id="V6IUI3"/>
<dbReference type="InterPro" id="IPR028973">
    <property type="entry name" value="PhnB-like"/>
</dbReference>
<keyword evidence="2" id="KW-0830">Ubiquinone</keyword>
<dbReference type="InterPro" id="IPR009725">
    <property type="entry name" value="3_dmu_93_MTrfase"/>
</dbReference>
<dbReference type="Proteomes" id="UP000018296">
    <property type="component" value="Unassembled WGS sequence"/>
</dbReference>
<dbReference type="Gene3D" id="3.30.720.110">
    <property type="match status" value="1"/>
</dbReference>
<dbReference type="PIRSF" id="PIRSF500687">
    <property type="entry name" value="MTase_demethylubiq_bact"/>
    <property type="match status" value="1"/>
</dbReference>
<proteinExistence type="predicted"/>
<dbReference type="STRING" id="1395513.P343_15565"/>
<organism evidence="2 3">
    <name type="scientific">Sporolactobacillus laevolacticus DSM 442</name>
    <dbReference type="NCBI Taxonomy" id="1395513"/>
    <lineage>
        <taxon>Bacteria</taxon>
        <taxon>Bacillati</taxon>
        <taxon>Bacillota</taxon>
        <taxon>Bacilli</taxon>
        <taxon>Bacillales</taxon>
        <taxon>Sporolactobacillaceae</taxon>
        <taxon>Sporolactobacillus</taxon>
    </lineage>
</organism>
<dbReference type="CDD" id="cd06588">
    <property type="entry name" value="PhnB_like"/>
    <property type="match status" value="2"/>
</dbReference>
<dbReference type="PATRIC" id="fig|1395513.3.peg.3165"/>
<dbReference type="GO" id="GO:0032259">
    <property type="term" value="P:methylation"/>
    <property type="evidence" value="ECO:0007669"/>
    <property type="project" value="UniProtKB-KW"/>
</dbReference>
<keyword evidence="3" id="KW-1185">Reference proteome</keyword>
<dbReference type="Gene3D" id="3.10.180.10">
    <property type="entry name" value="2,3-Dihydroxybiphenyl 1,2-Dioxygenase, domain 1"/>
    <property type="match status" value="1"/>
</dbReference>
<evidence type="ECO:0000313" key="3">
    <source>
        <dbReference type="Proteomes" id="UP000018296"/>
    </source>
</evidence>
<gene>
    <name evidence="2" type="ORF">P343_15565</name>
</gene>
<dbReference type="SUPFAM" id="SSF54593">
    <property type="entry name" value="Glyoxalase/Bleomycin resistance protein/Dihydroxybiphenyl dioxygenase"/>
    <property type="match status" value="2"/>
</dbReference>
<protein>
    <submittedName>
        <fullName evidence="2">3-demethylubiquinone-9 3-methyltransferase</fullName>
    </submittedName>
</protein>
<dbReference type="PIRSF" id="PIRSF021700">
    <property type="entry name" value="3_dmu_93_MTrfase"/>
    <property type="match status" value="1"/>
</dbReference>
<dbReference type="PANTHER" id="PTHR33990:SF4">
    <property type="entry name" value="PHNB-LIKE DOMAIN-CONTAINING PROTEIN"/>
    <property type="match status" value="1"/>
</dbReference>